<dbReference type="AlphaFoldDB" id="A0A934VE69"/>
<keyword evidence="4" id="KW-0472">Membrane</keyword>
<dbReference type="InterPro" id="IPR012556">
    <property type="entry name" value="Entericidin"/>
</dbReference>
<dbReference type="PROSITE" id="PS51257">
    <property type="entry name" value="PROKAR_LIPOPROTEIN"/>
    <property type="match status" value="1"/>
</dbReference>
<sequence length="50" mass="4988">MSGLKAVTLAGAGLIGYIALFALTSCSTVAGVGQDVQKVGDEIEEAAHSH</sequence>
<dbReference type="Pfam" id="PF08085">
    <property type="entry name" value="Entericidin"/>
    <property type="match status" value="1"/>
</dbReference>
<keyword evidence="5" id="KW-0564">Palmitate</keyword>
<comment type="caution">
    <text evidence="7">The sequence shown here is derived from an EMBL/GenBank/DDBJ whole genome shotgun (WGS) entry which is preliminary data.</text>
</comment>
<gene>
    <name evidence="7" type="ORF">JIN81_01410</name>
</gene>
<evidence type="ECO:0000256" key="3">
    <source>
        <dbReference type="ARBA" id="ARBA00022729"/>
    </source>
</evidence>
<organism evidence="7 8">
    <name type="scientific">Haloferula rosea</name>
    <dbReference type="NCBI Taxonomy" id="490093"/>
    <lineage>
        <taxon>Bacteria</taxon>
        <taxon>Pseudomonadati</taxon>
        <taxon>Verrucomicrobiota</taxon>
        <taxon>Verrucomicrobiia</taxon>
        <taxon>Verrucomicrobiales</taxon>
        <taxon>Verrucomicrobiaceae</taxon>
        <taxon>Haloferula</taxon>
    </lineage>
</organism>
<evidence type="ECO:0000313" key="8">
    <source>
        <dbReference type="Proteomes" id="UP000658278"/>
    </source>
</evidence>
<dbReference type="EMBL" id="JAENII010000001">
    <property type="protein sequence ID" value="MBK1825662.1"/>
    <property type="molecule type" value="Genomic_DNA"/>
</dbReference>
<keyword evidence="2" id="KW-1003">Cell membrane</keyword>
<protein>
    <submittedName>
        <fullName evidence="7">Entericidin A/B family lipoprotein</fullName>
    </submittedName>
</protein>
<accession>A0A934VE69</accession>
<keyword evidence="6 7" id="KW-0449">Lipoprotein</keyword>
<evidence type="ECO:0000256" key="2">
    <source>
        <dbReference type="ARBA" id="ARBA00022475"/>
    </source>
</evidence>
<evidence type="ECO:0000256" key="6">
    <source>
        <dbReference type="ARBA" id="ARBA00023288"/>
    </source>
</evidence>
<name>A0A934VE69_9BACT</name>
<evidence type="ECO:0000313" key="7">
    <source>
        <dbReference type="EMBL" id="MBK1825662.1"/>
    </source>
</evidence>
<dbReference type="GO" id="GO:0009636">
    <property type="term" value="P:response to toxic substance"/>
    <property type="evidence" value="ECO:0007669"/>
    <property type="project" value="InterPro"/>
</dbReference>
<evidence type="ECO:0000256" key="4">
    <source>
        <dbReference type="ARBA" id="ARBA00023136"/>
    </source>
</evidence>
<keyword evidence="8" id="KW-1185">Reference proteome</keyword>
<evidence type="ECO:0000256" key="1">
    <source>
        <dbReference type="ARBA" id="ARBA00010296"/>
    </source>
</evidence>
<keyword evidence="3" id="KW-0732">Signal</keyword>
<evidence type="ECO:0000256" key="5">
    <source>
        <dbReference type="ARBA" id="ARBA00023139"/>
    </source>
</evidence>
<dbReference type="GO" id="GO:0016020">
    <property type="term" value="C:membrane"/>
    <property type="evidence" value="ECO:0007669"/>
    <property type="project" value="InterPro"/>
</dbReference>
<proteinExistence type="inferred from homology"/>
<dbReference type="RefSeq" id="WP_200275537.1">
    <property type="nucleotide sequence ID" value="NZ_JAENII010000001.1"/>
</dbReference>
<comment type="similarity">
    <text evidence="1">Belongs to the EcnA/EcnB lipoprotein family.</text>
</comment>
<reference evidence="7" key="1">
    <citation type="submission" date="2021-01" db="EMBL/GenBank/DDBJ databases">
        <title>Modified the classification status of verrucomicrobia.</title>
        <authorList>
            <person name="Feng X."/>
        </authorList>
    </citation>
    <scope>NUCLEOTIDE SEQUENCE</scope>
    <source>
        <strain evidence="7">KCTC 22201</strain>
    </source>
</reference>
<dbReference type="Proteomes" id="UP000658278">
    <property type="component" value="Unassembled WGS sequence"/>
</dbReference>